<sequence length="432" mass="45488">MTAQTCRDERGAATLVVVMVLFLIMAMMAAYASRNVIFEQRIASSYYRAGVSLEAAEAGAEWTLGMLNGLKIDQACLASNSATDRFRDRYLTISSTSRDILPAAIVSTPGTATRKIVADCVRTEAQEGWACNCPTGTWSAAAAPASAGNMQPSFKVSLISPVANRAGNLRIESAGCTSSIAQNCDADAMSSDMALARSVVQLDAALLSALKVPPATALTVKGSINLGTNGIGLHNSEAISNGLLLLTSDDAVPNLLETRLDSLPGTPVQQGLIFADPVLASASPEQMFKMFFGMSLKRYVNQPAMRQVTCSGDCGPALAAAYAKGTRLAWVRGSLDILSATVLGSATSPMLIIAEGPVRIDAGLELTGLLYARGNTIWTNSSGQPALLKGAMLVDGDLTVDGTVDIWYQTSVMDELKNRAGSFVRVQGSWWN</sequence>
<accession>A0ABT5KG74</accession>
<comment type="caution">
    <text evidence="3">The sequence shown here is derived from an EMBL/GenBank/DDBJ whole genome shotgun (WGS) entry which is preliminary data.</text>
</comment>
<gene>
    <name evidence="3" type="ORF">PRZ03_15210</name>
</gene>
<reference evidence="3 4" key="1">
    <citation type="submission" date="2022-10" db="EMBL/GenBank/DDBJ databases">
        <title>Paucibacter sp. hw1 Genome sequencing.</title>
        <authorList>
            <person name="Park S."/>
        </authorList>
    </citation>
    <scope>NUCLEOTIDE SEQUENCE [LARGE SCALE GENOMIC DNA]</scope>
    <source>
        <strain evidence="4">hw1</strain>
    </source>
</reference>
<dbReference type="Pfam" id="PF14341">
    <property type="entry name" value="PilX_N"/>
    <property type="match status" value="1"/>
</dbReference>
<proteinExistence type="predicted"/>
<dbReference type="InterPro" id="IPR025746">
    <property type="entry name" value="PilX_N_dom"/>
</dbReference>
<dbReference type="Proteomes" id="UP001221189">
    <property type="component" value="Unassembled WGS sequence"/>
</dbReference>
<evidence type="ECO:0000313" key="3">
    <source>
        <dbReference type="EMBL" id="MDC8772933.1"/>
    </source>
</evidence>
<name>A0ABT5KG74_9BURK</name>
<organism evidence="3 4">
    <name type="scientific">Roseateles albus</name>
    <dbReference type="NCBI Taxonomy" id="2987525"/>
    <lineage>
        <taxon>Bacteria</taxon>
        <taxon>Pseudomonadati</taxon>
        <taxon>Pseudomonadota</taxon>
        <taxon>Betaproteobacteria</taxon>
        <taxon>Burkholderiales</taxon>
        <taxon>Sphaerotilaceae</taxon>
        <taxon>Roseateles</taxon>
    </lineage>
</organism>
<protein>
    <recommendedName>
        <fullName evidence="2">Type 4 fimbrial biogenesis protein PilX N-terminal domain-containing protein</fullName>
    </recommendedName>
</protein>
<evidence type="ECO:0000259" key="2">
    <source>
        <dbReference type="Pfam" id="PF14341"/>
    </source>
</evidence>
<keyword evidence="1" id="KW-0472">Membrane</keyword>
<evidence type="ECO:0000313" key="4">
    <source>
        <dbReference type="Proteomes" id="UP001221189"/>
    </source>
</evidence>
<keyword evidence="4" id="KW-1185">Reference proteome</keyword>
<feature type="domain" description="Type 4 fimbrial biogenesis protein PilX N-terminal" evidence="2">
    <location>
        <begin position="10"/>
        <end position="60"/>
    </location>
</feature>
<keyword evidence="1" id="KW-1133">Transmembrane helix</keyword>
<keyword evidence="1" id="KW-0812">Transmembrane</keyword>
<feature type="transmembrane region" description="Helical" evidence="1">
    <location>
        <begin position="12"/>
        <end position="32"/>
    </location>
</feature>
<dbReference type="EMBL" id="JAQQXT010000009">
    <property type="protein sequence ID" value="MDC8772933.1"/>
    <property type="molecule type" value="Genomic_DNA"/>
</dbReference>
<dbReference type="RefSeq" id="WP_273601097.1">
    <property type="nucleotide sequence ID" value="NZ_JAQQXT010000009.1"/>
</dbReference>
<evidence type="ECO:0000256" key="1">
    <source>
        <dbReference type="SAM" id="Phobius"/>
    </source>
</evidence>